<accession>A0A6J4QZV0</accession>
<protein>
    <submittedName>
        <fullName evidence="1">Uncharacterized protein</fullName>
    </submittedName>
</protein>
<proteinExistence type="predicted"/>
<gene>
    <name evidence="1" type="ORF">AVDCRST_MAG14-1790</name>
</gene>
<organism evidence="1">
    <name type="scientific">uncultured Rubrobacteraceae bacterium</name>
    <dbReference type="NCBI Taxonomy" id="349277"/>
    <lineage>
        <taxon>Bacteria</taxon>
        <taxon>Bacillati</taxon>
        <taxon>Actinomycetota</taxon>
        <taxon>Rubrobacteria</taxon>
        <taxon>Rubrobacterales</taxon>
        <taxon>Rubrobacteraceae</taxon>
        <taxon>environmental samples</taxon>
    </lineage>
</organism>
<dbReference type="AlphaFoldDB" id="A0A6J4QZV0"/>
<sequence length="35" mass="4137">MALPEPILLVRGTPDIFRNERPEEVYRCDNVRHIS</sequence>
<evidence type="ECO:0000313" key="1">
    <source>
        <dbReference type="EMBL" id="CAA9457211.1"/>
    </source>
</evidence>
<dbReference type="EMBL" id="CADCVG010000075">
    <property type="protein sequence ID" value="CAA9457211.1"/>
    <property type="molecule type" value="Genomic_DNA"/>
</dbReference>
<name>A0A6J4QZV0_9ACTN</name>
<reference evidence="1" key="1">
    <citation type="submission" date="2020-02" db="EMBL/GenBank/DDBJ databases">
        <authorList>
            <person name="Meier V. D."/>
        </authorList>
    </citation>
    <scope>NUCLEOTIDE SEQUENCE</scope>
    <source>
        <strain evidence="1">AVDCRST_MAG14</strain>
    </source>
</reference>